<protein>
    <submittedName>
        <fullName evidence="1">Uncharacterized protein</fullName>
    </submittedName>
</protein>
<dbReference type="AlphaFoldDB" id="A0A108T2R6"/>
<dbReference type="RefSeq" id="WP_060386490.1">
    <property type="nucleotide sequence ID" value="NZ_LRGC01000021.1"/>
</dbReference>
<keyword evidence="2" id="KW-1185">Reference proteome</keyword>
<comment type="caution">
    <text evidence="1">The sequence shown here is derived from an EMBL/GenBank/DDBJ whole genome shotgun (WGS) entry which is preliminary data.</text>
</comment>
<evidence type="ECO:0000313" key="1">
    <source>
        <dbReference type="EMBL" id="KWR52324.1"/>
    </source>
</evidence>
<organism evidence="1 2">
    <name type="scientific">Bacteroides stercoris</name>
    <dbReference type="NCBI Taxonomy" id="46506"/>
    <lineage>
        <taxon>Bacteria</taxon>
        <taxon>Pseudomonadati</taxon>
        <taxon>Bacteroidota</taxon>
        <taxon>Bacteroidia</taxon>
        <taxon>Bacteroidales</taxon>
        <taxon>Bacteroidaceae</taxon>
        <taxon>Bacteroides</taxon>
    </lineage>
</organism>
<reference evidence="1 2" key="1">
    <citation type="journal article" date="2016" name="BMC Genomics">
        <title>Type VI secretion systems of human gut Bacteroidales segregate into three genetic architectures, two of which are contained on mobile genetic elements.</title>
        <authorList>
            <person name="Coyne M.J."/>
            <person name="Roelofs K.G."/>
            <person name="Comstock L.E."/>
        </authorList>
    </citation>
    <scope>NUCLEOTIDE SEQUENCE [LARGE SCALE GENOMIC DNA]</scope>
    <source>
        <strain evidence="1 2">CL09T03C01</strain>
    </source>
</reference>
<dbReference type="PATRIC" id="fig|46506.5.peg.3138"/>
<evidence type="ECO:0000313" key="2">
    <source>
        <dbReference type="Proteomes" id="UP000056419"/>
    </source>
</evidence>
<dbReference type="STRING" id="46506.AA415_02911"/>
<name>A0A108T2R6_BACSE</name>
<sequence length="439" mass="47865">MMVTAFLSVVAVREPDPVEYVDIECQPAAISVDCNNVQMVPLKLKALHRSGADAALLDVFWRLHVQSAGKDLGTADSPGASSEWEYYLPSDKWGNADSVIVEAYRDSARETLLAQKRISIVRQNPSPFPVDGDWKPLPFKYKNGEYFLDKTLGFIFMWMNPVPGNSDKHPFFDVAQNPDTTSWKSTQEYPLLGTQLLLARKIDADLIDVDNLRVKHLDGADGDFTGSVTATEGYIGAFKITNRGLENEKENPTATLRIGKDGGKFFEVNVSSGAMCGIRGDGITALSLSAYGDHSTGVKVMAQAGYDTCAIEAQGNVDLNARSGESVRISRLRASGFAAGVRNLGSSIMSAPPSYTVSDTDDIIIYGGPDLSFDPTLFLPSSAVTGRIVYLKNQLNRNVWVKGPLMNANNRGTTNASSINQISCFFIFDGSHWIHFYCG</sequence>
<dbReference type="EMBL" id="LRGC01000021">
    <property type="protein sequence ID" value="KWR52324.1"/>
    <property type="molecule type" value="Genomic_DNA"/>
</dbReference>
<accession>A0A108T2R6</accession>
<gene>
    <name evidence="1" type="ORF">AA415_02911</name>
</gene>
<dbReference type="Proteomes" id="UP000056419">
    <property type="component" value="Unassembled WGS sequence"/>
</dbReference>
<proteinExistence type="predicted"/>